<accession>A0A2P7S2G1</accession>
<evidence type="ECO:0008006" key="3">
    <source>
        <dbReference type="Google" id="ProtNLM"/>
    </source>
</evidence>
<dbReference type="OrthoDB" id="8020021at2"/>
<comment type="caution">
    <text evidence="1">The sequence shown here is derived from an EMBL/GenBank/DDBJ whole genome shotgun (WGS) entry which is preliminary data.</text>
</comment>
<evidence type="ECO:0000313" key="1">
    <source>
        <dbReference type="EMBL" id="PSJ56654.1"/>
    </source>
</evidence>
<name>A0A2P7S2G1_9HYPH</name>
<sequence length="74" mass="8405">MSPHRFAIGQSVHLKNRINQSDTTEGVYRITATLPERDNSPQYRIRNDGERHERVATENTLVLVDTPLVATGFN</sequence>
<proteinExistence type="predicted"/>
<reference evidence="1 2" key="1">
    <citation type="submission" date="2018-03" db="EMBL/GenBank/DDBJ databases">
        <title>The draft genome of Mesorhizobium soli JCM 19897.</title>
        <authorList>
            <person name="Li L."/>
            <person name="Liu L."/>
            <person name="Liang L."/>
            <person name="Wang T."/>
            <person name="Zhang X."/>
        </authorList>
    </citation>
    <scope>NUCLEOTIDE SEQUENCE [LARGE SCALE GENOMIC DNA]</scope>
    <source>
        <strain evidence="1 2">JCM 19897</strain>
    </source>
</reference>
<dbReference type="Proteomes" id="UP000240653">
    <property type="component" value="Unassembled WGS sequence"/>
</dbReference>
<keyword evidence="2" id="KW-1185">Reference proteome</keyword>
<dbReference type="RefSeq" id="WP_106726571.1">
    <property type="nucleotide sequence ID" value="NZ_PXYL01000017.1"/>
</dbReference>
<organism evidence="1 2">
    <name type="scientific">Pseudaminobacter soli</name>
    <name type="common">ex Li et al. 2025</name>
    <dbReference type="NCBI Taxonomy" id="1295366"/>
    <lineage>
        <taxon>Bacteria</taxon>
        <taxon>Pseudomonadati</taxon>
        <taxon>Pseudomonadota</taxon>
        <taxon>Alphaproteobacteria</taxon>
        <taxon>Hyphomicrobiales</taxon>
        <taxon>Phyllobacteriaceae</taxon>
        <taxon>Pseudaminobacter</taxon>
    </lineage>
</organism>
<evidence type="ECO:0000313" key="2">
    <source>
        <dbReference type="Proteomes" id="UP000240653"/>
    </source>
</evidence>
<dbReference type="AlphaFoldDB" id="A0A2P7S2G1"/>
<gene>
    <name evidence="1" type="ORF">C7I85_24160</name>
</gene>
<protein>
    <recommendedName>
        <fullName evidence="3">Cold-shock protein</fullName>
    </recommendedName>
</protein>
<dbReference type="EMBL" id="PXYL01000017">
    <property type="protein sequence ID" value="PSJ56654.1"/>
    <property type="molecule type" value="Genomic_DNA"/>
</dbReference>